<comment type="caution">
    <text evidence="12">The sequence shown here is derived from an EMBL/GenBank/DDBJ whole genome shotgun (WGS) entry which is preliminary data.</text>
</comment>
<dbReference type="Pfam" id="PF00069">
    <property type="entry name" value="Pkinase"/>
    <property type="match status" value="1"/>
</dbReference>
<evidence type="ECO:0000313" key="13">
    <source>
        <dbReference type="Proteomes" id="UP000829720"/>
    </source>
</evidence>
<evidence type="ECO:0000256" key="8">
    <source>
        <dbReference type="ARBA" id="ARBA00039200"/>
    </source>
</evidence>
<sequence length="472" mass="54033">MPFGCLSPRDGGKSSSLSDIMDKYEFGQILRVKEFCELCLARERQTGEVFICKKFLKKDGRKVRRAAKNEILILRMVSHPNILQLMDTYETRKEYFIIQEIATGGDLFDWILDQGSYTERDAANVIRQVLEAVAYLHSLNIIHRNLKLENLMYYTENNQSKVVLQDFYLSRFENGSITEPCGTPEYLAPEVVSRRRYGRPVDCWAIGVIMFILLSGNPPFYDEAEEEDTDMHNRVIFCRIAAGEFEFDSPYWDDISPEAKALVCRLMEVDQMLRITAEEALGHEWITGQVASERNLKDVVCAQFERNFARSKWRKALCVTTFMQRLRTPEPKTSAGDGGERGGEKGEGAAAPRSTADMSGDESGDSEEEGQVNEDIRKTETKVLQRGGAEEMKQEHEWSDSVQRIRRATPVGQPWELQQPLQTSSRQHSNSNNRDRERGGVSTYLDTKPKFLARQRRGCVLQNRGLRVEPKQ</sequence>
<dbReference type="EMBL" id="JAERUA010000012">
    <property type="protein sequence ID" value="KAI1892176.1"/>
    <property type="molecule type" value="Genomic_DNA"/>
</dbReference>
<evidence type="ECO:0000256" key="2">
    <source>
        <dbReference type="ARBA" id="ARBA00004284"/>
    </source>
</evidence>
<dbReference type="GO" id="GO:0045202">
    <property type="term" value="C:synapse"/>
    <property type="evidence" value="ECO:0007669"/>
    <property type="project" value="UniProtKB-ARBA"/>
</dbReference>
<gene>
    <name evidence="12" type="ORF">AGOR_G00130570</name>
</gene>
<evidence type="ECO:0000259" key="11">
    <source>
        <dbReference type="PROSITE" id="PS50011"/>
    </source>
</evidence>
<feature type="compositionally biased region" description="Basic and acidic residues" evidence="10">
    <location>
        <begin position="338"/>
        <end position="347"/>
    </location>
</feature>
<keyword evidence="6" id="KW-0968">Cytoplasmic vesicle</keyword>
<dbReference type="PROSITE" id="PS50011">
    <property type="entry name" value="PROTEIN_KINASE_DOM"/>
    <property type="match status" value="1"/>
</dbReference>
<dbReference type="GO" id="GO:0005516">
    <property type="term" value="F:calmodulin binding"/>
    <property type="evidence" value="ECO:0007669"/>
    <property type="project" value="UniProtKB-KW"/>
</dbReference>
<evidence type="ECO:0000256" key="4">
    <source>
        <dbReference type="ARBA" id="ARBA00022860"/>
    </source>
</evidence>
<feature type="domain" description="Protein kinase" evidence="11">
    <location>
        <begin position="15"/>
        <end position="286"/>
    </location>
</feature>
<comment type="similarity">
    <text evidence="3">Belongs to the protein kinase superfamily. CAMK Ser/Thr protein kinase family.</text>
</comment>
<dbReference type="FunFam" id="1.10.510.10:FF:000188">
    <property type="entry name" value="CaM kinase-like vesicle-associated, like"/>
    <property type="match status" value="1"/>
</dbReference>
<feature type="region of interest" description="Disordered" evidence="10">
    <location>
        <begin position="407"/>
        <end position="449"/>
    </location>
</feature>
<feature type="region of interest" description="Disordered" evidence="10">
    <location>
        <begin position="328"/>
        <end position="378"/>
    </location>
</feature>
<comment type="subcellular location">
    <subcellularLocation>
        <location evidence="2">Cytoplasmic vesicle membrane</location>
        <topology evidence="2">Peripheral membrane protein</topology>
    </subcellularLocation>
</comment>
<keyword evidence="13" id="KW-1185">Reference proteome</keyword>
<comment type="cofactor">
    <cofactor evidence="1">
        <name>Ca(2+)</name>
        <dbReference type="ChEBI" id="CHEBI:29108"/>
    </cofactor>
</comment>
<dbReference type="Gene3D" id="3.30.200.20">
    <property type="entry name" value="Phosphorylase Kinase, domain 1"/>
    <property type="match status" value="1"/>
</dbReference>
<dbReference type="Proteomes" id="UP000829720">
    <property type="component" value="Unassembled WGS sequence"/>
</dbReference>
<organism evidence="12 13">
    <name type="scientific">Albula goreensis</name>
    <dbReference type="NCBI Taxonomy" id="1534307"/>
    <lineage>
        <taxon>Eukaryota</taxon>
        <taxon>Metazoa</taxon>
        <taxon>Chordata</taxon>
        <taxon>Craniata</taxon>
        <taxon>Vertebrata</taxon>
        <taxon>Euteleostomi</taxon>
        <taxon>Actinopterygii</taxon>
        <taxon>Neopterygii</taxon>
        <taxon>Teleostei</taxon>
        <taxon>Albuliformes</taxon>
        <taxon>Albulidae</taxon>
        <taxon>Albula</taxon>
    </lineage>
</organism>
<evidence type="ECO:0000256" key="9">
    <source>
        <dbReference type="ARBA" id="ARBA00055881"/>
    </source>
</evidence>
<dbReference type="OrthoDB" id="40902at2759"/>
<proteinExistence type="inferred from homology"/>
<dbReference type="PANTHER" id="PTHR24347">
    <property type="entry name" value="SERINE/THREONINE-PROTEIN KINASE"/>
    <property type="match status" value="1"/>
</dbReference>
<name>A0A8T3D785_9TELE</name>
<dbReference type="GO" id="GO:0030659">
    <property type="term" value="C:cytoplasmic vesicle membrane"/>
    <property type="evidence" value="ECO:0007669"/>
    <property type="project" value="UniProtKB-SubCell"/>
</dbReference>
<dbReference type="InterPro" id="IPR011009">
    <property type="entry name" value="Kinase-like_dom_sf"/>
</dbReference>
<keyword evidence="5" id="KW-0472">Membrane</keyword>
<dbReference type="SUPFAM" id="SSF56112">
    <property type="entry name" value="Protein kinase-like (PK-like)"/>
    <property type="match status" value="1"/>
</dbReference>
<dbReference type="AlphaFoldDB" id="A0A8T3D785"/>
<feature type="compositionally biased region" description="Polar residues" evidence="10">
    <location>
        <begin position="419"/>
        <end position="432"/>
    </location>
</feature>
<evidence type="ECO:0000313" key="12">
    <source>
        <dbReference type="EMBL" id="KAI1892176.1"/>
    </source>
</evidence>
<dbReference type="GO" id="GO:0005524">
    <property type="term" value="F:ATP binding"/>
    <property type="evidence" value="ECO:0007669"/>
    <property type="project" value="InterPro"/>
</dbReference>
<evidence type="ECO:0000256" key="3">
    <source>
        <dbReference type="ARBA" id="ARBA00006692"/>
    </source>
</evidence>
<protein>
    <recommendedName>
        <fullName evidence="8">CaM kinase-like vesicle-associated protein</fullName>
    </recommendedName>
</protein>
<accession>A0A8T3D785</accession>
<comment type="function">
    <text evidence="9">Does not appear to have detectable kinase activity.</text>
</comment>
<dbReference type="GO" id="GO:0004672">
    <property type="term" value="F:protein kinase activity"/>
    <property type="evidence" value="ECO:0007669"/>
    <property type="project" value="InterPro"/>
</dbReference>
<evidence type="ECO:0000256" key="5">
    <source>
        <dbReference type="ARBA" id="ARBA00023136"/>
    </source>
</evidence>
<feature type="compositionally biased region" description="Acidic residues" evidence="10">
    <location>
        <begin position="359"/>
        <end position="372"/>
    </location>
</feature>
<dbReference type="Gene3D" id="1.10.510.10">
    <property type="entry name" value="Transferase(Phosphotransferase) domain 1"/>
    <property type="match status" value="1"/>
</dbReference>
<evidence type="ECO:0000256" key="6">
    <source>
        <dbReference type="ARBA" id="ARBA00023329"/>
    </source>
</evidence>
<comment type="subunit">
    <text evidence="7">Interacts with calmodulin, in the presence of calcium.</text>
</comment>
<dbReference type="FunFam" id="3.30.200.20:FF:000155">
    <property type="entry name" value="CaM kinase-like vesicle-associated, like"/>
    <property type="match status" value="1"/>
</dbReference>
<keyword evidence="4" id="KW-0112">Calmodulin-binding</keyword>
<dbReference type="InterPro" id="IPR000719">
    <property type="entry name" value="Prot_kinase_dom"/>
</dbReference>
<evidence type="ECO:0000256" key="10">
    <source>
        <dbReference type="SAM" id="MobiDB-lite"/>
    </source>
</evidence>
<evidence type="ECO:0000256" key="7">
    <source>
        <dbReference type="ARBA" id="ARBA00038588"/>
    </source>
</evidence>
<reference evidence="12" key="1">
    <citation type="submission" date="2021-01" db="EMBL/GenBank/DDBJ databases">
        <authorList>
            <person name="Zahm M."/>
            <person name="Roques C."/>
            <person name="Cabau C."/>
            <person name="Klopp C."/>
            <person name="Donnadieu C."/>
            <person name="Jouanno E."/>
            <person name="Lampietro C."/>
            <person name="Louis A."/>
            <person name="Herpin A."/>
            <person name="Echchiki A."/>
            <person name="Berthelot C."/>
            <person name="Parey E."/>
            <person name="Roest-Crollius H."/>
            <person name="Braasch I."/>
            <person name="Postlethwait J."/>
            <person name="Bobe J."/>
            <person name="Montfort J."/>
            <person name="Bouchez O."/>
            <person name="Begum T."/>
            <person name="Mejri S."/>
            <person name="Adams A."/>
            <person name="Chen W.-J."/>
            <person name="Guiguen Y."/>
        </authorList>
    </citation>
    <scope>NUCLEOTIDE SEQUENCE</scope>
    <source>
        <tissue evidence="12">Blood</tissue>
    </source>
</reference>
<evidence type="ECO:0000256" key="1">
    <source>
        <dbReference type="ARBA" id="ARBA00001913"/>
    </source>
</evidence>